<organism evidence="1 2">
    <name type="scientific">Halostreptopolyspora alba</name>
    <dbReference type="NCBI Taxonomy" id="2487137"/>
    <lineage>
        <taxon>Bacteria</taxon>
        <taxon>Bacillati</taxon>
        <taxon>Actinomycetota</taxon>
        <taxon>Actinomycetes</taxon>
        <taxon>Streptosporangiales</taxon>
        <taxon>Nocardiopsidaceae</taxon>
        <taxon>Halostreptopolyspora</taxon>
    </lineage>
</organism>
<gene>
    <name evidence="1" type="ORF">EFW17_10770</name>
</gene>
<protein>
    <submittedName>
        <fullName evidence="1">Uncharacterized protein</fullName>
    </submittedName>
</protein>
<dbReference type="EMBL" id="RJMB01000009">
    <property type="protein sequence ID" value="RNL84877.1"/>
    <property type="molecule type" value="Genomic_DNA"/>
</dbReference>
<dbReference type="Proteomes" id="UP000269198">
    <property type="component" value="Unassembled WGS sequence"/>
</dbReference>
<proteinExistence type="predicted"/>
<accession>A0A3N0EAI5</accession>
<keyword evidence="2" id="KW-1185">Reference proteome</keyword>
<evidence type="ECO:0000313" key="1">
    <source>
        <dbReference type="EMBL" id="RNL84877.1"/>
    </source>
</evidence>
<evidence type="ECO:0000313" key="2">
    <source>
        <dbReference type="Proteomes" id="UP000269198"/>
    </source>
</evidence>
<name>A0A3N0EAI5_9ACTN</name>
<comment type="caution">
    <text evidence="1">The sequence shown here is derived from an EMBL/GenBank/DDBJ whole genome shotgun (WGS) entry which is preliminary data.</text>
</comment>
<dbReference type="AlphaFoldDB" id="A0A3N0EAI5"/>
<sequence length="101" mass="11461">MTRLVCEADLETAVLAVLRQVYGDTWRIRRTPNLWVAVAVEADTPYAPTLIQPELEDFVRELDNPPPRAGRRFSMLSAPWFANQLEQRGEGAYYDPRGPAS</sequence>
<dbReference type="OrthoDB" id="3436657at2"/>
<reference evidence="1 2" key="1">
    <citation type="submission" date="2018-11" db="EMBL/GenBank/DDBJ databases">
        <title>The genome draft of YIM 96095.</title>
        <authorList>
            <person name="Tang S.-K."/>
            <person name="Chunyu W.-X."/>
            <person name="Feng Y.-Z."/>
        </authorList>
    </citation>
    <scope>NUCLEOTIDE SEQUENCE [LARGE SCALE GENOMIC DNA]</scope>
    <source>
        <strain evidence="1 2">YIM 96095</strain>
    </source>
</reference>